<evidence type="ECO:0000313" key="2">
    <source>
        <dbReference type="Proteomes" id="UP000194236"/>
    </source>
</evidence>
<dbReference type="Proteomes" id="UP000194236">
    <property type="component" value="Unassembled WGS sequence"/>
</dbReference>
<dbReference type="EMBL" id="MUJZ01035388">
    <property type="protein sequence ID" value="OTF76871.1"/>
    <property type="molecule type" value="Genomic_DNA"/>
</dbReference>
<name>A0A1Y3B7P4_EURMA</name>
<sequence>MNCSTVLPCDWRQEEFNPLSLRVAFTLWWQSARKTSSRLFNWNRWMSCCGLPSSNSVPCRMNATVDAYWASSM</sequence>
<gene>
    <name evidence="1" type="ORF">BLA29_000101</name>
</gene>
<accession>A0A1Y3B7P4</accession>
<protein>
    <submittedName>
        <fullName evidence="1">Uncharacterized protein</fullName>
    </submittedName>
</protein>
<reference evidence="1 2" key="1">
    <citation type="submission" date="2017-03" db="EMBL/GenBank/DDBJ databases">
        <title>Genome Survey of Euroglyphus maynei.</title>
        <authorList>
            <person name="Arlian L.G."/>
            <person name="Morgan M.S."/>
            <person name="Rider S.D."/>
        </authorList>
    </citation>
    <scope>NUCLEOTIDE SEQUENCE [LARGE SCALE GENOMIC DNA]</scope>
    <source>
        <strain evidence="1">Arlian Lab</strain>
        <tissue evidence="1">Whole body</tissue>
    </source>
</reference>
<keyword evidence="2" id="KW-1185">Reference proteome</keyword>
<dbReference type="AlphaFoldDB" id="A0A1Y3B7P4"/>
<organism evidence="1 2">
    <name type="scientific">Euroglyphus maynei</name>
    <name type="common">Mayne's house dust mite</name>
    <dbReference type="NCBI Taxonomy" id="6958"/>
    <lineage>
        <taxon>Eukaryota</taxon>
        <taxon>Metazoa</taxon>
        <taxon>Ecdysozoa</taxon>
        <taxon>Arthropoda</taxon>
        <taxon>Chelicerata</taxon>
        <taxon>Arachnida</taxon>
        <taxon>Acari</taxon>
        <taxon>Acariformes</taxon>
        <taxon>Sarcoptiformes</taxon>
        <taxon>Astigmata</taxon>
        <taxon>Psoroptidia</taxon>
        <taxon>Analgoidea</taxon>
        <taxon>Pyroglyphidae</taxon>
        <taxon>Pyroglyphinae</taxon>
        <taxon>Euroglyphus</taxon>
    </lineage>
</organism>
<evidence type="ECO:0000313" key="1">
    <source>
        <dbReference type="EMBL" id="OTF76871.1"/>
    </source>
</evidence>
<proteinExistence type="predicted"/>
<comment type="caution">
    <text evidence="1">The sequence shown here is derived from an EMBL/GenBank/DDBJ whole genome shotgun (WGS) entry which is preliminary data.</text>
</comment>